<protein>
    <recommendedName>
        <fullName evidence="5">RING-type domain-containing protein</fullName>
    </recommendedName>
</protein>
<feature type="compositionally biased region" description="Polar residues" evidence="4">
    <location>
        <begin position="427"/>
        <end position="437"/>
    </location>
</feature>
<dbReference type="AlphaFoldDB" id="A0AA36DRW1"/>
<organism evidence="6 7">
    <name type="scientific">Cylicocyclus nassatus</name>
    <name type="common">Nematode worm</name>
    <dbReference type="NCBI Taxonomy" id="53992"/>
    <lineage>
        <taxon>Eukaryota</taxon>
        <taxon>Metazoa</taxon>
        <taxon>Ecdysozoa</taxon>
        <taxon>Nematoda</taxon>
        <taxon>Chromadorea</taxon>
        <taxon>Rhabditida</taxon>
        <taxon>Rhabditina</taxon>
        <taxon>Rhabditomorpha</taxon>
        <taxon>Strongyloidea</taxon>
        <taxon>Strongylidae</taxon>
        <taxon>Cylicocyclus</taxon>
    </lineage>
</organism>
<dbReference type="GO" id="GO:0008270">
    <property type="term" value="F:zinc ion binding"/>
    <property type="evidence" value="ECO:0007669"/>
    <property type="project" value="UniProtKB-KW"/>
</dbReference>
<keyword evidence="2" id="KW-0862">Zinc</keyword>
<evidence type="ECO:0000313" key="7">
    <source>
        <dbReference type="Proteomes" id="UP001176961"/>
    </source>
</evidence>
<dbReference type="SMART" id="SM00184">
    <property type="entry name" value="RING"/>
    <property type="match status" value="1"/>
</dbReference>
<dbReference type="PANTHER" id="PTHR47156">
    <property type="entry name" value="PROTEIN CBG20824"/>
    <property type="match status" value="1"/>
</dbReference>
<accession>A0AA36DRW1</accession>
<feature type="compositionally biased region" description="Low complexity" evidence="4">
    <location>
        <begin position="397"/>
        <end position="413"/>
    </location>
</feature>
<dbReference type="EMBL" id="CATQJL010000112">
    <property type="protein sequence ID" value="CAJ0592634.1"/>
    <property type="molecule type" value="Genomic_DNA"/>
</dbReference>
<evidence type="ECO:0000256" key="2">
    <source>
        <dbReference type="ARBA" id="ARBA00022833"/>
    </source>
</evidence>
<dbReference type="Pfam" id="PF13639">
    <property type="entry name" value="zf-RING_2"/>
    <property type="match status" value="1"/>
</dbReference>
<dbReference type="InterPro" id="IPR001841">
    <property type="entry name" value="Znf_RING"/>
</dbReference>
<dbReference type="Proteomes" id="UP001176961">
    <property type="component" value="Unassembled WGS sequence"/>
</dbReference>
<comment type="caution">
    <text evidence="6">The sequence shown here is derived from an EMBL/GenBank/DDBJ whole genome shotgun (WGS) entry which is preliminary data.</text>
</comment>
<feature type="region of interest" description="Disordered" evidence="4">
    <location>
        <begin position="368"/>
        <end position="485"/>
    </location>
</feature>
<feature type="compositionally biased region" description="Low complexity" evidence="4">
    <location>
        <begin position="461"/>
        <end position="477"/>
    </location>
</feature>
<keyword evidence="1 3" id="KW-0863">Zinc-finger</keyword>
<dbReference type="Gene3D" id="3.30.40.10">
    <property type="entry name" value="Zinc/RING finger domain, C3HC4 (zinc finger)"/>
    <property type="match status" value="1"/>
</dbReference>
<feature type="region of interest" description="Disordered" evidence="4">
    <location>
        <begin position="1"/>
        <end position="21"/>
    </location>
</feature>
<dbReference type="PANTHER" id="PTHR47156:SF10">
    <property type="entry name" value="E3 UBIQUITIN-PROTEIN LIGASE TRIM-21-RELATED"/>
    <property type="match status" value="1"/>
</dbReference>
<name>A0AA36DRW1_CYLNA</name>
<dbReference type="SUPFAM" id="SSF57850">
    <property type="entry name" value="RING/U-box"/>
    <property type="match status" value="1"/>
</dbReference>
<sequence length="512" mass="56550">MSEADDPANKEGNVNESVEVSSVHSAGTSAPMVDLHACGICFQLYDESERLPKVLSCGHTNCLTCLNSWVKHSSSPFPVCSICRRVTRKPVNLLATNFQLLQVLRRMKLISAESKEATPDDQQQSANAADNDATALNLAAVCEQVDEHMQEVASLLEIQMEALNMNEQQNSSDQGLLSRMIENSVADLLSRWDSAKTYLLDAEKRKTGSSSSRESLSMSAAFSEISAVIYDALHDETPGLLDFMPFRVPSLDDDARVPPSESSRFDGIYDWGGESETLTHAYSDFSLFGSESHETAVSASQSSSQEETFPNFVGWEESPTFPHISTFHGPFASYSRCSLCQCRLSTSFASHQTHVSGRRHQQFIGSLTEANSSRGRRRPQSAAAVGSAHTPNSNNRSFHASATASASTRPTETVNLSLPSARRSLPHGTSDQRTNMPESIPRYGRNNRRNTRPPVREEQHQNQNQSNRNNRGSNRQNPASGWDNQEWPVIGWGQLPYEYVPGWSFGYGGYIQ</sequence>
<evidence type="ECO:0000256" key="4">
    <source>
        <dbReference type="SAM" id="MobiDB-lite"/>
    </source>
</evidence>
<evidence type="ECO:0000259" key="5">
    <source>
        <dbReference type="PROSITE" id="PS50089"/>
    </source>
</evidence>
<gene>
    <name evidence="6" type="ORF">CYNAS_LOCUS4617</name>
</gene>
<keyword evidence="1 3" id="KW-0479">Metal-binding</keyword>
<evidence type="ECO:0000256" key="3">
    <source>
        <dbReference type="PROSITE-ProRule" id="PRU00175"/>
    </source>
</evidence>
<dbReference type="PROSITE" id="PS50089">
    <property type="entry name" value="ZF_RING_2"/>
    <property type="match status" value="1"/>
</dbReference>
<evidence type="ECO:0000256" key="1">
    <source>
        <dbReference type="ARBA" id="ARBA00022771"/>
    </source>
</evidence>
<evidence type="ECO:0000313" key="6">
    <source>
        <dbReference type="EMBL" id="CAJ0592634.1"/>
    </source>
</evidence>
<keyword evidence="7" id="KW-1185">Reference proteome</keyword>
<feature type="domain" description="RING-type" evidence="5">
    <location>
        <begin position="38"/>
        <end position="84"/>
    </location>
</feature>
<dbReference type="InterPro" id="IPR013083">
    <property type="entry name" value="Znf_RING/FYVE/PHD"/>
</dbReference>
<proteinExistence type="predicted"/>
<dbReference type="InterPro" id="IPR052667">
    <property type="entry name" value="E3_ubiquitin-ligase_RING"/>
</dbReference>
<reference evidence="6" key="1">
    <citation type="submission" date="2023-07" db="EMBL/GenBank/DDBJ databases">
        <authorList>
            <consortium name="CYATHOMIX"/>
        </authorList>
    </citation>
    <scope>NUCLEOTIDE SEQUENCE</scope>
    <source>
        <strain evidence="6">N/A</strain>
    </source>
</reference>